<accession>A0A2P5HEC2</accession>
<evidence type="ECO:0000259" key="6">
    <source>
        <dbReference type="PROSITE" id="PS50011"/>
    </source>
</evidence>
<dbReference type="GO" id="GO:0004674">
    <property type="term" value="F:protein serine/threonine kinase activity"/>
    <property type="evidence" value="ECO:0007669"/>
    <property type="project" value="UniProtKB-KW"/>
</dbReference>
<dbReference type="Proteomes" id="UP000094444">
    <property type="component" value="Unassembled WGS sequence"/>
</dbReference>
<dbReference type="EMBL" id="MAVT02003758">
    <property type="protein sequence ID" value="POS68606.1"/>
    <property type="molecule type" value="Genomic_DNA"/>
</dbReference>
<dbReference type="PANTHER" id="PTHR45646:SF11">
    <property type="entry name" value="SERINE_THREONINE-PROTEIN KINASE DOA"/>
    <property type="match status" value="1"/>
</dbReference>
<gene>
    <name evidence="7" type="ORF">DHEL01_v213000</name>
</gene>
<dbReference type="OrthoDB" id="5979581at2759"/>
<dbReference type="GO" id="GO:0043484">
    <property type="term" value="P:regulation of RNA splicing"/>
    <property type="evidence" value="ECO:0007669"/>
    <property type="project" value="TreeGrafter"/>
</dbReference>
<dbReference type="Gene3D" id="1.10.510.10">
    <property type="entry name" value="Transferase(Phosphotransferase) domain 1"/>
    <property type="match status" value="1"/>
</dbReference>
<keyword evidence="3" id="KW-0547">Nucleotide-binding</keyword>
<organism evidence="7 8">
    <name type="scientific">Diaporthe helianthi</name>
    <dbReference type="NCBI Taxonomy" id="158607"/>
    <lineage>
        <taxon>Eukaryota</taxon>
        <taxon>Fungi</taxon>
        <taxon>Dikarya</taxon>
        <taxon>Ascomycota</taxon>
        <taxon>Pezizomycotina</taxon>
        <taxon>Sordariomycetes</taxon>
        <taxon>Sordariomycetidae</taxon>
        <taxon>Diaporthales</taxon>
        <taxon>Diaporthaceae</taxon>
        <taxon>Diaporthe</taxon>
    </lineage>
</organism>
<dbReference type="Pfam" id="PF00069">
    <property type="entry name" value="Pkinase"/>
    <property type="match status" value="1"/>
</dbReference>
<dbReference type="STRING" id="158607.A0A2P5HEC2"/>
<evidence type="ECO:0000256" key="3">
    <source>
        <dbReference type="ARBA" id="ARBA00022741"/>
    </source>
</evidence>
<dbReference type="SMART" id="SM00220">
    <property type="entry name" value="S_TKc"/>
    <property type="match status" value="1"/>
</dbReference>
<dbReference type="AlphaFoldDB" id="A0A2P5HEC2"/>
<evidence type="ECO:0000256" key="1">
    <source>
        <dbReference type="ARBA" id="ARBA00022527"/>
    </source>
</evidence>
<dbReference type="PROSITE" id="PS50011">
    <property type="entry name" value="PROTEIN_KINASE_DOM"/>
    <property type="match status" value="1"/>
</dbReference>
<dbReference type="SUPFAM" id="SSF56112">
    <property type="entry name" value="Protein kinase-like (PK-like)"/>
    <property type="match status" value="1"/>
</dbReference>
<evidence type="ECO:0000256" key="5">
    <source>
        <dbReference type="ARBA" id="ARBA00022840"/>
    </source>
</evidence>
<evidence type="ECO:0000313" key="8">
    <source>
        <dbReference type="Proteomes" id="UP000094444"/>
    </source>
</evidence>
<proteinExistence type="predicted"/>
<feature type="domain" description="Protein kinase" evidence="6">
    <location>
        <begin position="1"/>
        <end position="279"/>
    </location>
</feature>
<keyword evidence="8" id="KW-1185">Reference proteome</keyword>
<evidence type="ECO:0000313" key="7">
    <source>
        <dbReference type="EMBL" id="POS68606.1"/>
    </source>
</evidence>
<reference evidence="7" key="1">
    <citation type="submission" date="2017-09" db="EMBL/GenBank/DDBJ databases">
        <title>Polyketide synthases of a Diaporthe helianthi virulent isolate.</title>
        <authorList>
            <person name="Baroncelli R."/>
        </authorList>
    </citation>
    <scope>NUCLEOTIDE SEQUENCE [LARGE SCALE GENOMIC DNA]</scope>
    <source>
        <strain evidence="7">7/96</strain>
    </source>
</reference>
<evidence type="ECO:0000256" key="4">
    <source>
        <dbReference type="ARBA" id="ARBA00022777"/>
    </source>
</evidence>
<protein>
    <submittedName>
        <fullName evidence="7">Serine kinase</fullName>
    </submittedName>
</protein>
<keyword evidence="1" id="KW-0723">Serine/threonine-protein kinase</keyword>
<keyword evidence="4 7" id="KW-0418">Kinase</keyword>
<dbReference type="GO" id="GO:0005524">
    <property type="term" value="F:ATP binding"/>
    <property type="evidence" value="ECO:0007669"/>
    <property type="project" value="UniProtKB-KW"/>
</dbReference>
<comment type="caution">
    <text evidence="7">The sequence shown here is derived from an EMBL/GenBank/DDBJ whole genome shotgun (WGS) entry which is preliminary data.</text>
</comment>
<dbReference type="InterPro" id="IPR011009">
    <property type="entry name" value="Kinase-like_dom_sf"/>
</dbReference>
<dbReference type="GO" id="GO:0005634">
    <property type="term" value="C:nucleus"/>
    <property type="evidence" value="ECO:0007669"/>
    <property type="project" value="TreeGrafter"/>
</dbReference>
<evidence type="ECO:0000256" key="2">
    <source>
        <dbReference type="ARBA" id="ARBA00022679"/>
    </source>
</evidence>
<name>A0A2P5HEC2_DIAHE</name>
<dbReference type="InParanoid" id="A0A2P5HEC2"/>
<keyword evidence="5" id="KW-0067">ATP-binding</keyword>
<sequence length="286" mass="32213">MWPMLRNVLARATRSIQPRYVRGIAVASDANAQAINEESLSRYCASGYHVWLAYNIKPQNILLETSEIDDMFKNAPSDVLLQDCRPLDLPLDYYMESEPVMSAHENLASTDEISVRLADLGVGISASWFDRHLTEWIQPEKLRAPEVILGAPWDHKVDIWNLGLILWELVQGQLCFDGQATAADDYSAEAHLAQMVSIFGPFPTSLLERSESGYDYFDENGLMRGDIRFDSRSLREIGGLTGALSGQDEENFVAFIQSMLALEPGDRPEARELLNVPWFVDNRSMP</sequence>
<dbReference type="PANTHER" id="PTHR45646">
    <property type="entry name" value="SERINE/THREONINE-PROTEIN KINASE DOA-RELATED"/>
    <property type="match status" value="1"/>
</dbReference>
<dbReference type="InterPro" id="IPR051175">
    <property type="entry name" value="CLK_kinases"/>
</dbReference>
<keyword evidence="2" id="KW-0808">Transferase</keyword>
<dbReference type="InterPro" id="IPR000719">
    <property type="entry name" value="Prot_kinase_dom"/>
</dbReference>